<name>A0A0K6S7B9_9ALVE</name>
<feature type="transmembrane region" description="Helical" evidence="2">
    <location>
        <begin position="193"/>
        <end position="218"/>
    </location>
</feature>
<dbReference type="EMBL" id="CDMZ01000931">
    <property type="protein sequence ID" value="CUC09478.1"/>
    <property type="molecule type" value="Genomic_DNA"/>
</dbReference>
<dbReference type="PhylomeDB" id="A0A0K6S7B9"/>
<feature type="region of interest" description="Disordered" evidence="1">
    <location>
        <begin position="1"/>
        <end position="22"/>
    </location>
</feature>
<protein>
    <submittedName>
        <fullName evidence="3">Uncharacterized protein</fullName>
    </submittedName>
</protein>
<evidence type="ECO:0000256" key="1">
    <source>
        <dbReference type="SAM" id="MobiDB-lite"/>
    </source>
</evidence>
<feature type="transmembrane region" description="Helical" evidence="2">
    <location>
        <begin position="119"/>
        <end position="140"/>
    </location>
</feature>
<keyword evidence="2" id="KW-1133">Transmembrane helix</keyword>
<feature type="transmembrane region" description="Helical" evidence="2">
    <location>
        <begin position="270"/>
        <end position="292"/>
    </location>
</feature>
<evidence type="ECO:0000313" key="3">
    <source>
        <dbReference type="EMBL" id="CUC09478.1"/>
    </source>
</evidence>
<reference evidence="3" key="1">
    <citation type="submission" date="2014-11" db="EMBL/GenBank/DDBJ databases">
        <title>Molecular phylogeny of cliff fern family Woodsiaceae with morphological implications.</title>
        <authorList>
            <person name="Shao Y.-Z."/>
            <person name="Wei R."/>
            <person name="Zhang X.-C."/>
        </authorList>
    </citation>
    <scope>NUCLEOTIDE SEQUENCE</scope>
</reference>
<evidence type="ECO:0000256" key="2">
    <source>
        <dbReference type="SAM" id="Phobius"/>
    </source>
</evidence>
<dbReference type="VEuPathDB" id="CryptoDB:Cvel_20497"/>
<feature type="compositionally biased region" description="Basic and acidic residues" evidence="1">
    <location>
        <begin position="1"/>
        <end position="10"/>
    </location>
</feature>
<organism evidence="3">
    <name type="scientific">Chromera velia CCMP2878</name>
    <dbReference type="NCBI Taxonomy" id="1169474"/>
    <lineage>
        <taxon>Eukaryota</taxon>
        <taxon>Sar</taxon>
        <taxon>Alveolata</taxon>
        <taxon>Colpodellida</taxon>
        <taxon>Chromeraceae</taxon>
        <taxon>Chromera</taxon>
    </lineage>
</organism>
<feature type="transmembrane region" description="Helical" evidence="2">
    <location>
        <begin position="230"/>
        <end position="250"/>
    </location>
</feature>
<feature type="transmembrane region" description="Helical" evidence="2">
    <location>
        <begin position="74"/>
        <end position="93"/>
    </location>
</feature>
<sequence length="323" mass="35600">MDSWARHEQSAEGPSLPLPAHSGDVTPSSRYPLQDTFYNSLVCSHIVVTFVYVSLCILLKLVAQRGTKNNVGQGHIITWVACVMVGGGVALQTRHSFLSCNPKVLKDHPPMVELPFAQAFVYAFGSCTVSSSLHLYLMGVKEKTRKASRGGLSFWFLLICTVVSLCMTANAYFYMTNQLLALPAWSSYHWEVLWEMCVIGSVFPVYDGSNLYALCMWLYTGSLNFVEHHVMNAAWVGSVTIAAVLLFTVFDGHWLSMWFNPGLGMSVRAAVQLIPAFAFLLPHFLCIFRYLLAAPSKKETSGRAGGGILVPLHGEADPEKGVH</sequence>
<dbReference type="AlphaFoldDB" id="A0A0K6S7B9"/>
<gene>
    <name evidence="3" type="ORF">Cvel_20497.t1.CR2</name>
</gene>
<keyword evidence="2" id="KW-0472">Membrane</keyword>
<accession>A0A0K6S7B9</accession>
<feature type="transmembrane region" description="Helical" evidence="2">
    <location>
        <begin position="152"/>
        <end position="173"/>
    </location>
</feature>
<feature type="transmembrane region" description="Helical" evidence="2">
    <location>
        <begin position="37"/>
        <end position="62"/>
    </location>
</feature>
<proteinExistence type="predicted"/>
<keyword evidence="2" id="KW-0812">Transmembrane</keyword>